<dbReference type="GO" id="GO:0016020">
    <property type="term" value="C:membrane"/>
    <property type="evidence" value="ECO:0007669"/>
    <property type="project" value="UniProtKB-SubCell"/>
</dbReference>
<dbReference type="PANTHER" id="PTHR24064">
    <property type="entry name" value="SOLUTE CARRIER FAMILY 22 MEMBER"/>
    <property type="match status" value="1"/>
</dbReference>
<evidence type="ECO:0000256" key="3">
    <source>
        <dbReference type="ARBA" id="ARBA00022989"/>
    </source>
</evidence>
<dbReference type="STRING" id="745531.A0A0C3RTB8"/>
<feature type="transmembrane region" description="Helical" evidence="5">
    <location>
        <begin position="145"/>
        <end position="164"/>
    </location>
</feature>
<proteinExistence type="predicted"/>
<feature type="transmembrane region" description="Helical" evidence="5">
    <location>
        <begin position="366"/>
        <end position="388"/>
    </location>
</feature>
<feature type="transmembrane region" description="Helical" evidence="5">
    <location>
        <begin position="120"/>
        <end position="139"/>
    </location>
</feature>
<accession>A0A0C3RTB8</accession>
<evidence type="ECO:0000256" key="5">
    <source>
        <dbReference type="SAM" id="Phobius"/>
    </source>
</evidence>
<evidence type="ECO:0000256" key="1">
    <source>
        <dbReference type="ARBA" id="ARBA00004141"/>
    </source>
</evidence>
<feature type="domain" description="Major facilitator superfamily (MFS) profile" evidence="6">
    <location>
        <begin position="51"/>
        <end position="520"/>
    </location>
</feature>
<keyword evidence="4 5" id="KW-0472">Membrane</keyword>
<dbReference type="PROSITE" id="PS50850">
    <property type="entry name" value="MFS"/>
    <property type="match status" value="1"/>
</dbReference>
<feature type="transmembrane region" description="Helical" evidence="5">
    <location>
        <begin position="185"/>
        <end position="208"/>
    </location>
</feature>
<feature type="transmembrane region" description="Helical" evidence="5">
    <location>
        <begin position="51"/>
        <end position="80"/>
    </location>
</feature>
<feature type="transmembrane region" description="Helical" evidence="5">
    <location>
        <begin position="400"/>
        <end position="422"/>
    </location>
</feature>
<sequence length="551" mass="59375">MQDLPWLRETEDPGAGSPEKSFNIVIELNAHRRAALSEVDTARWSRYHFKIIVIASMGFFTDSYDIFAINIAATMLGYIYGKDHALSANQDLGLKVAAPIGSIIGQLLFGWLADVIGRKRMYGVELIIMILGTFGQAVAGEGHAINVLAVIILWRFIMGLGIGGDCPLSTVIPSEFAPTQHRGTMMAAVWAARAWGASASAVVALIITDAYKRALLHDDPTTLVHVDSMWRLLIGLGCVPAAVGLFYRLTMPETPRFTMDIERNVRQASEDVDTFLTQGKYFIDPDVAVKRVSAPRASKYDFKRYFSQWQNKKTLFGVCWSWFAIDLAFYGLGLNTPTILDTIGFGAPSSATTGTLAVHAHLHNLALGNLVLTLAGQLPGAYACVLAIDRVGRKPLQAGGFAVLAALLVAMGAAADALAASAAGTRAFVFLFCLATFAAAAGPRTTAAVVPGELFPTRYRATANGLAAACGALGAVVAQVGFARMKDIGGPNRFVQHILEIFAVFMLSGVASTMLLPETKGRSLEELSCEDQDEFIEGMARYRMRPIRLSE</sequence>
<feature type="transmembrane region" description="Helical" evidence="5">
    <location>
        <begin position="494"/>
        <end position="516"/>
    </location>
</feature>
<dbReference type="PROSITE" id="PS00217">
    <property type="entry name" value="SUGAR_TRANSPORT_2"/>
    <property type="match status" value="1"/>
</dbReference>
<feature type="transmembrane region" description="Helical" evidence="5">
    <location>
        <begin position="314"/>
        <end position="332"/>
    </location>
</feature>
<gene>
    <name evidence="7" type="ORF">PHLGIDRAFT_121198</name>
</gene>
<keyword evidence="8" id="KW-1185">Reference proteome</keyword>
<dbReference type="SUPFAM" id="SSF103473">
    <property type="entry name" value="MFS general substrate transporter"/>
    <property type="match status" value="1"/>
</dbReference>
<dbReference type="EMBL" id="KN840596">
    <property type="protein sequence ID" value="KIP03886.1"/>
    <property type="molecule type" value="Genomic_DNA"/>
</dbReference>
<keyword evidence="2 5" id="KW-0812">Transmembrane</keyword>
<dbReference type="Gene3D" id="1.20.1250.20">
    <property type="entry name" value="MFS general substrate transporter like domains"/>
    <property type="match status" value="2"/>
</dbReference>
<feature type="transmembrane region" description="Helical" evidence="5">
    <location>
        <begin position="462"/>
        <end position="482"/>
    </location>
</feature>
<evidence type="ECO:0000256" key="4">
    <source>
        <dbReference type="ARBA" id="ARBA00023136"/>
    </source>
</evidence>
<dbReference type="GO" id="GO:0022857">
    <property type="term" value="F:transmembrane transporter activity"/>
    <property type="evidence" value="ECO:0007669"/>
    <property type="project" value="InterPro"/>
</dbReference>
<dbReference type="Pfam" id="PF00083">
    <property type="entry name" value="Sugar_tr"/>
    <property type="match status" value="1"/>
</dbReference>
<dbReference type="HOGENOM" id="CLU_001265_46_14_1"/>
<feature type="transmembrane region" description="Helical" evidence="5">
    <location>
        <begin position="228"/>
        <end position="249"/>
    </location>
</feature>
<dbReference type="InterPro" id="IPR005828">
    <property type="entry name" value="MFS_sugar_transport-like"/>
</dbReference>
<dbReference type="AlphaFoldDB" id="A0A0C3RTB8"/>
<dbReference type="InterPro" id="IPR005829">
    <property type="entry name" value="Sugar_transporter_CS"/>
</dbReference>
<dbReference type="OrthoDB" id="433512at2759"/>
<evidence type="ECO:0000313" key="7">
    <source>
        <dbReference type="EMBL" id="KIP03886.1"/>
    </source>
</evidence>
<protein>
    <recommendedName>
        <fullName evidence="6">Major facilitator superfamily (MFS) profile domain-containing protein</fullName>
    </recommendedName>
</protein>
<evidence type="ECO:0000259" key="6">
    <source>
        <dbReference type="PROSITE" id="PS50850"/>
    </source>
</evidence>
<dbReference type="InterPro" id="IPR036259">
    <property type="entry name" value="MFS_trans_sf"/>
</dbReference>
<evidence type="ECO:0000256" key="2">
    <source>
        <dbReference type="ARBA" id="ARBA00022692"/>
    </source>
</evidence>
<dbReference type="Proteomes" id="UP000053257">
    <property type="component" value="Unassembled WGS sequence"/>
</dbReference>
<reference evidence="7 8" key="1">
    <citation type="journal article" date="2014" name="PLoS Genet.">
        <title>Analysis of the Phlebiopsis gigantea genome, transcriptome and secretome provides insight into its pioneer colonization strategies of wood.</title>
        <authorList>
            <person name="Hori C."/>
            <person name="Ishida T."/>
            <person name="Igarashi K."/>
            <person name="Samejima M."/>
            <person name="Suzuki H."/>
            <person name="Master E."/>
            <person name="Ferreira P."/>
            <person name="Ruiz-Duenas F.J."/>
            <person name="Held B."/>
            <person name="Canessa P."/>
            <person name="Larrondo L.F."/>
            <person name="Schmoll M."/>
            <person name="Druzhinina I.S."/>
            <person name="Kubicek C.P."/>
            <person name="Gaskell J.A."/>
            <person name="Kersten P."/>
            <person name="St John F."/>
            <person name="Glasner J."/>
            <person name="Sabat G."/>
            <person name="Splinter BonDurant S."/>
            <person name="Syed K."/>
            <person name="Yadav J."/>
            <person name="Mgbeahuruike A.C."/>
            <person name="Kovalchuk A."/>
            <person name="Asiegbu F.O."/>
            <person name="Lackner G."/>
            <person name="Hoffmeister D."/>
            <person name="Rencoret J."/>
            <person name="Gutierrez A."/>
            <person name="Sun H."/>
            <person name="Lindquist E."/>
            <person name="Barry K."/>
            <person name="Riley R."/>
            <person name="Grigoriev I.V."/>
            <person name="Henrissat B."/>
            <person name="Kues U."/>
            <person name="Berka R.M."/>
            <person name="Martinez A.T."/>
            <person name="Covert S.F."/>
            <person name="Blanchette R.A."/>
            <person name="Cullen D."/>
        </authorList>
    </citation>
    <scope>NUCLEOTIDE SEQUENCE [LARGE SCALE GENOMIC DNA]</scope>
    <source>
        <strain evidence="7 8">11061_1 CR5-6</strain>
    </source>
</reference>
<feature type="transmembrane region" description="Helical" evidence="5">
    <location>
        <begin position="428"/>
        <end position="450"/>
    </location>
</feature>
<organism evidence="7 8">
    <name type="scientific">Phlebiopsis gigantea (strain 11061_1 CR5-6)</name>
    <name type="common">White-rot fungus</name>
    <name type="synonym">Peniophora gigantea</name>
    <dbReference type="NCBI Taxonomy" id="745531"/>
    <lineage>
        <taxon>Eukaryota</taxon>
        <taxon>Fungi</taxon>
        <taxon>Dikarya</taxon>
        <taxon>Basidiomycota</taxon>
        <taxon>Agaricomycotina</taxon>
        <taxon>Agaricomycetes</taxon>
        <taxon>Polyporales</taxon>
        <taxon>Phanerochaetaceae</taxon>
        <taxon>Phlebiopsis</taxon>
    </lineage>
</organism>
<comment type="subcellular location">
    <subcellularLocation>
        <location evidence="1">Membrane</location>
        <topology evidence="1">Multi-pass membrane protein</topology>
    </subcellularLocation>
</comment>
<keyword evidence="3 5" id="KW-1133">Transmembrane helix</keyword>
<feature type="transmembrane region" description="Helical" evidence="5">
    <location>
        <begin position="92"/>
        <end position="113"/>
    </location>
</feature>
<dbReference type="InterPro" id="IPR020846">
    <property type="entry name" value="MFS_dom"/>
</dbReference>
<evidence type="ECO:0000313" key="8">
    <source>
        <dbReference type="Proteomes" id="UP000053257"/>
    </source>
</evidence>
<name>A0A0C3RTB8_PHLG1</name>